<evidence type="ECO:0000256" key="1">
    <source>
        <dbReference type="SAM" id="MobiDB-lite"/>
    </source>
</evidence>
<feature type="compositionally biased region" description="Basic and acidic residues" evidence="1">
    <location>
        <begin position="444"/>
        <end position="484"/>
    </location>
</feature>
<dbReference type="GO" id="GO:0005829">
    <property type="term" value="C:cytosol"/>
    <property type="evidence" value="ECO:0007669"/>
    <property type="project" value="TreeGrafter"/>
</dbReference>
<sequence>MASDQARRENVTDERKLQLEKDRVHKMASHFESLADKVHEDTTTSPDVVHVKTTVTGSVPYQEHQTEKQRSSDIIDKTQGRKQQVFQEKPGGVKFGVQGQEHDDSKQSKGGAEEMKGPSLEEISQYRATAQQNSMNAIRAAEERYEKAKEMGGLTLQNVKESATHGLGATGTYATEKGAQAKDTITQCLQKGSEYVAEKAGAAKDVALEKGQQAYAATKDTLSGAGQTAAQQAKDYTMQKTGEAKDYVAKKTGDTKDYTMEKTGDTRDYTMQKTGEAKDYVAQKTGDTKDYTSQKTGEAKDYVTQKTGEIQEQSKGAASYVGEKATQVKDVTLKTGKGAVGYAGKVAETVKDKAVVAGWGAAHFSAEKAADATKAIAGVTSTVAGYAGGTTVAAKDLVVDAGKKTVGFAEDTLAAAKDYVVSAEESAAEYAARKKAEAERELEAKKLQEDTKGENREGFIGGEKVDEKERRFKPKDKTEESYFKEEEEEEEESGVGKESKPVEGAAVVLQAIGETIVEIGKTTTELVAGRGGDEPVVGIEKESTTTMKKT</sequence>
<proteinExistence type="predicted"/>
<organism evidence="3 4">
    <name type="scientific">Solanum bulbocastanum</name>
    <name type="common">Wild potato</name>
    <dbReference type="NCBI Taxonomy" id="147425"/>
    <lineage>
        <taxon>Eukaryota</taxon>
        <taxon>Viridiplantae</taxon>
        <taxon>Streptophyta</taxon>
        <taxon>Embryophyta</taxon>
        <taxon>Tracheophyta</taxon>
        <taxon>Spermatophyta</taxon>
        <taxon>Magnoliopsida</taxon>
        <taxon>eudicotyledons</taxon>
        <taxon>Gunneridae</taxon>
        <taxon>Pentapetalae</taxon>
        <taxon>asterids</taxon>
        <taxon>lamiids</taxon>
        <taxon>Solanales</taxon>
        <taxon>Solanaceae</taxon>
        <taxon>Solanoideae</taxon>
        <taxon>Solaneae</taxon>
        <taxon>Solanum</taxon>
    </lineage>
</organism>
<protein>
    <recommendedName>
        <fullName evidence="2">Outer membrane porin F N-terminal domain-containing protein</fullName>
    </recommendedName>
</protein>
<dbReference type="GO" id="GO:0009631">
    <property type="term" value="P:cold acclimation"/>
    <property type="evidence" value="ECO:0007669"/>
    <property type="project" value="TreeGrafter"/>
</dbReference>
<feature type="region of interest" description="Disordered" evidence="1">
    <location>
        <begin position="1"/>
        <end position="22"/>
    </location>
</feature>
<dbReference type="Proteomes" id="UP001371456">
    <property type="component" value="Unassembled WGS sequence"/>
</dbReference>
<dbReference type="PANTHER" id="PTHR47877">
    <property type="entry name" value="LATE EMBRYOGENESIS ABUNDANT DOMAIN-CONTAINING PROTEIN / LEA DOMAIN-CONTAINING PROTEIN"/>
    <property type="match status" value="1"/>
</dbReference>
<feature type="domain" description="Outer membrane porin F N-terminal" evidence="2">
    <location>
        <begin position="11"/>
        <end position="95"/>
    </location>
</feature>
<feature type="compositionally biased region" description="Basic and acidic residues" evidence="1">
    <location>
        <begin position="100"/>
        <end position="116"/>
    </location>
</feature>
<keyword evidence="4" id="KW-1185">Reference proteome</keyword>
<dbReference type="EMBL" id="JBANQN010000007">
    <property type="protein sequence ID" value="KAK6785166.1"/>
    <property type="molecule type" value="Genomic_DNA"/>
</dbReference>
<dbReference type="InterPro" id="IPR008722">
    <property type="entry name" value="OprF_membrane_N"/>
</dbReference>
<dbReference type="Gene3D" id="6.10.140.1430">
    <property type="match status" value="2"/>
</dbReference>
<feature type="compositionally biased region" description="Basic and acidic residues" evidence="1">
    <location>
        <begin position="64"/>
        <end position="79"/>
    </location>
</feature>
<name>A0AAN8TJY2_SOLBU</name>
<evidence type="ECO:0000259" key="2">
    <source>
        <dbReference type="Pfam" id="PF05736"/>
    </source>
</evidence>
<comment type="caution">
    <text evidence="3">The sequence shown here is derived from an EMBL/GenBank/DDBJ whole genome shotgun (WGS) entry which is preliminary data.</text>
</comment>
<gene>
    <name evidence="3" type="ORF">RDI58_018621</name>
</gene>
<accession>A0AAN8TJY2</accession>
<feature type="region of interest" description="Disordered" evidence="1">
    <location>
        <begin position="56"/>
        <end position="134"/>
    </location>
</feature>
<feature type="region of interest" description="Disordered" evidence="1">
    <location>
        <begin position="528"/>
        <end position="550"/>
    </location>
</feature>
<reference evidence="3 4" key="1">
    <citation type="submission" date="2024-02" db="EMBL/GenBank/DDBJ databases">
        <title>de novo genome assembly of Solanum bulbocastanum strain 11H21.</title>
        <authorList>
            <person name="Hosaka A.J."/>
        </authorList>
    </citation>
    <scope>NUCLEOTIDE SEQUENCE [LARGE SCALE GENOMIC DNA]</scope>
    <source>
        <tissue evidence="3">Young leaves</tissue>
    </source>
</reference>
<evidence type="ECO:0000313" key="4">
    <source>
        <dbReference type="Proteomes" id="UP001371456"/>
    </source>
</evidence>
<dbReference type="PANTHER" id="PTHR47877:SF3">
    <property type="entry name" value="LATE EMBRYOGENESIS ABUNDANT DOMAIN-CONTAINING PROTEIN _ LEA DOMAIN-CONTAINING PROTEIN"/>
    <property type="match status" value="1"/>
</dbReference>
<feature type="region of interest" description="Disordered" evidence="1">
    <location>
        <begin position="444"/>
        <end position="503"/>
    </location>
</feature>
<evidence type="ECO:0000313" key="3">
    <source>
        <dbReference type="EMBL" id="KAK6785166.1"/>
    </source>
</evidence>
<dbReference type="AlphaFoldDB" id="A0AAN8TJY2"/>
<dbReference type="Pfam" id="PF05736">
    <property type="entry name" value="OprF"/>
    <property type="match status" value="1"/>
</dbReference>